<dbReference type="GO" id="GO:0031490">
    <property type="term" value="F:chromatin DNA binding"/>
    <property type="evidence" value="ECO:0007669"/>
    <property type="project" value="TreeGrafter"/>
</dbReference>
<feature type="compositionally biased region" description="Basic residues" evidence="5">
    <location>
        <begin position="228"/>
        <end position="237"/>
    </location>
</feature>
<dbReference type="SUPFAM" id="SSF51197">
    <property type="entry name" value="Clavaminate synthase-like"/>
    <property type="match status" value="1"/>
</dbReference>
<keyword evidence="4" id="KW-0539">Nucleus</keyword>
<dbReference type="PROSITE" id="PS51184">
    <property type="entry name" value="JMJC"/>
    <property type="match status" value="1"/>
</dbReference>
<feature type="region of interest" description="Disordered" evidence="5">
    <location>
        <begin position="133"/>
        <end position="207"/>
    </location>
</feature>
<sequence>MAGEDNTTVTDTGEYFPDRKSIATLDVGAETVPFKGDDVAETVSLKDDEGLVKSDDVAEKEDSVPDLEEQAANVEAETASLKNDGVLVEGDDVAADDSSVKVAEAIKTYGRKINKHGRKSDTEIARMKIEEEALGKTLENGENKETGEGDDVANGGDSSVKVNATKGKKRGRKSKTEKEAQAAEGAKVAVGGGSSSVGVRKSERPRKIRVIESDVCMSMVEEEVEKKEKKKRGRKKLNNVTSDENEVAKEGEIERIVKKEKKKPGRKKKKVSGSEENEAGEEGENGSFVKEEKNKSGGRKRKIAENELVCENKSESDLLKEENQDCAEAEMPLSDIKGYCLRNAAKKNIESSEKKVQKVRKVSKFNERIKWIEEESLMCHQCQRNDKGRVVRCKKCKRKRYCVFCINNWYPYLEEDHIAEACPVCCGNCNCKACLRSTALINEIKKNAKTNSDHEVEHFEYMLKELLPYLRRLDEEQLAEKEIEAKRQGISLSEVKIRLADYPKKERVYCDNCKTSIFDFHRSCTKCAFDLCLFCCCELRGGQLLGGADPIEFQFINQGQDYLHGEIAKRTARNSEYHAAVQPEICEWSKSGWHADCDGNIPCPKANNECGHGFLELRSILPPNCISELVCKARELAETIKLQDAEATLDNGCSCLKPVRNADDTPNNTRKAAFRDHSSDNFLYCPRAVDLHHEDLRHFQWHWSKGEPVIVSNVLECTSGLSWEPLVMWRAFRQISNTKHNVLLDVKAIDCLDWCEGDINVHQFFTGYTNGRMDWLKWPQVLKLKDWPPSNLFEESLPRHCAEFISSLPFKEYTDPFKGALNLAVKLPEYILKPDMGPKTYIAYGFAQELGRGDSVTKLHCDMSDAVNVLTHIAQVELKPEAIAAIKKLTRKHLEQDKRELHCDNLDGDTVDLFDNLSSSKNASDEQNSVRVLQNESGMCDGKVVDPVHQHPDTDDDVLHSGSELKEVNKVNVKQENCSLVGGDSSDGALWDIFRREDVPKLQEYLKKHFREFRHVHCSPLKQVIHPIHDQTFYLTIEHKKRLKEEYGIEPWTFVQKLGDAVFIPAGCPHQVRNLKSCTKVALDFVSPENVGECFRLTEEFRKLPVNHRSTEDKLEVKKMIVYAMLDVVKNLEKARSKETNAPM</sequence>
<dbReference type="AlphaFoldDB" id="A0A1S2Y080"/>
<evidence type="ECO:0000256" key="2">
    <source>
        <dbReference type="ARBA" id="ARBA00006801"/>
    </source>
</evidence>
<feature type="compositionally biased region" description="Basic and acidic residues" evidence="5">
    <location>
        <begin position="246"/>
        <end position="257"/>
    </location>
</feature>
<feature type="compositionally biased region" description="Basic residues" evidence="5">
    <location>
        <begin position="258"/>
        <end position="271"/>
    </location>
</feature>
<gene>
    <name evidence="8" type="primary">LOC101510800</name>
</gene>
<accession>A0A1S2Y080</accession>
<evidence type="ECO:0000259" key="6">
    <source>
        <dbReference type="PROSITE" id="PS51184"/>
    </source>
</evidence>
<dbReference type="InterPro" id="IPR003347">
    <property type="entry name" value="JmjC_dom"/>
</dbReference>
<dbReference type="KEGG" id="cam:101510800"/>
<feature type="region of interest" description="Disordered" evidence="5">
    <location>
        <begin position="221"/>
        <end position="297"/>
    </location>
</feature>
<reference evidence="8" key="2">
    <citation type="submission" date="2025-08" db="UniProtKB">
        <authorList>
            <consortium name="RefSeq"/>
        </authorList>
    </citation>
    <scope>IDENTIFICATION</scope>
    <source>
        <tissue evidence="8">Etiolated seedlings</tissue>
    </source>
</reference>
<dbReference type="PANTHER" id="PTHR12549:SF11">
    <property type="entry name" value="LYSINE-SPECIFIC DEMETHYLASE JMJ25"/>
    <property type="match status" value="1"/>
</dbReference>
<feature type="domain" description="JmjC" evidence="6">
    <location>
        <begin position="816"/>
        <end position="1102"/>
    </location>
</feature>
<organism evidence="7 8">
    <name type="scientific">Cicer arietinum</name>
    <name type="common">Chickpea</name>
    <name type="synonym">Garbanzo</name>
    <dbReference type="NCBI Taxonomy" id="3827"/>
    <lineage>
        <taxon>Eukaryota</taxon>
        <taxon>Viridiplantae</taxon>
        <taxon>Streptophyta</taxon>
        <taxon>Embryophyta</taxon>
        <taxon>Tracheophyta</taxon>
        <taxon>Spermatophyta</taxon>
        <taxon>Magnoliopsida</taxon>
        <taxon>eudicotyledons</taxon>
        <taxon>Gunneridae</taxon>
        <taxon>Pentapetalae</taxon>
        <taxon>rosids</taxon>
        <taxon>fabids</taxon>
        <taxon>Fabales</taxon>
        <taxon>Fabaceae</taxon>
        <taxon>Papilionoideae</taxon>
        <taxon>50 kb inversion clade</taxon>
        <taxon>NPAAA clade</taxon>
        <taxon>Hologalegina</taxon>
        <taxon>IRL clade</taxon>
        <taxon>Cicereae</taxon>
        <taxon>Cicer</taxon>
    </lineage>
</organism>
<evidence type="ECO:0000256" key="3">
    <source>
        <dbReference type="ARBA" id="ARBA00022723"/>
    </source>
</evidence>
<dbReference type="GO" id="GO:0046872">
    <property type="term" value="F:metal ion binding"/>
    <property type="evidence" value="ECO:0007669"/>
    <property type="project" value="UniProtKB-KW"/>
</dbReference>
<feature type="compositionally biased region" description="Basic and acidic residues" evidence="5">
    <location>
        <begin position="133"/>
        <end position="147"/>
    </location>
</feature>
<comment type="subcellular location">
    <subcellularLocation>
        <location evidence="1">Nucleus</location>
    </subcellularLocation>
</comment>
<dbReference type="GO" id="GO:0000785">
    <property type="term" value="C:chromatin"/>
    <property type="evidence" value="ECO:0007669"/>
    <property type="project" value="TreeGrafter"/>
</dbReference>
<dbReference type="GO" id="GO:0003712">
    <property type="term" value="F:transcription coregulator activity"/>
    <property type="evidence" value="ECO:0007669"/>
    <property type="project" value="TreeGrafter"/>
</dbReference>
<keyword evidence="7" id="KW-1185">Reference proteome</keyword>
<dbReference type="InterPro" id="IPR045109">
    <property type="entry name" value="LSDs-like"/>
</dbReference>
<reference evidence="7" key="1">
    <citation type="journal article" date="2013" name="Nat. Biotechnol.">
        <title>Draft genome sequence of chickpea (Cicer arietinum) provides a resource for trait improvement.</title>
        <authorList>
            <person name="Varshney R.K."/>
            <person name="Song C."/>
            <person name="Saxena R.K."/>
            <person name="Azam S."/>
            <person name="Yu S."/>
            <person name="Sharpe A.G."/>
            <person name="Cannon S."/>
            <person name="Baek J."/>
            <person name="Rosen B.D."/>
            <person name="Tar'an B."/>
            <person name="Millan T."/>
            <person name="Zhang X."/>
            <person name="Ramsay L.D."/>
            <person name="Iwata A."/>
            <person name="Wang Y."/>
            <person name="Nelson W."/>
            <person name="Farmer A.D."/>
            <person name="Gaur P.M."/>
            <person name="Soderlund C."/>
            <person name="Penmetsa R.V."/>
            <person name="Xu C."/>
            <person name="Bharti A.K."/>
            <person name="He W."/>
            <person name="Winter P."/>
            <person name="Zhao S."/>
            <person name="Hane J.K."/>
            <person name="Carrasquilla-Garcia N."/>
            <person name="Condie J.A."/>
            <person name="Upadhyaya H.D."/>
            <person name="Luo M.C."/>
            <person name="Thudi M."/>
            <person name="Gowda C.L."/>
            <person name="Singh N.P."/>
            <person name="Lichtenzveig J."/>
            <person name="Gali K.K."/>
            <person name="Rubio J."/>
            <person name="Nadarajan N."/>
            <person name="Dolezel J."/>
            <person name="Bansal K.C."/>
            <person name="Xu X."/>
            <person name="Edwards D."/>
            <person name="Zhang G."/>
            <person name="Kahl G."/>
            <person name="Gil J."/>
            <person name="Singh K.B."/>
            <person name="Datta S.K."/>
            <person name="Jackson S.A."/>
            <person name="Wang J."/>
            <person name="Cook D.R."/>
        </authorList>
    </citation>
    <scope>NUCLEOTIDE SEQUENCE [LARGE SCALE GENOMIC DNA]</scope>
    <source>
        <strain evidence="7">cv. CDC Frontier</strain>
    </source>
</reference>
<dbReference type="eggNOG" id="KOG1356">
    <property type="taxonomic scope" value="Eukaryota"/>
</dbReference>
<feature type="compositionally biased region" description="Acidic residues" evidence="5">
    <location>
        <begin position="275"/>
        <end position="284"/>
    </location>
</feature>
<dbReference type="Pfam" id="PF02373">
    <property type="entry name" value="JmjC"/>
    <property type="match status" value="1"/>
</dbReference>
<comment type="similarity">
    <text evidence="2">Belongs to the JARID1 histone demethylase family.</text>
</comment>
<dbReference type="GO" id="GO:0032454">
    <property type="term" value="F:histone H3K9 demethylase activity"/>
    <property type="evidence" value="ECO:0007669"/>
    <property type="project" value="InterPro"/>
</dbReference>
<dbReference type="GO" id="GO:0006357">
    <property type="term" value="P:regulation of transcription by RNA polymerase II"/>
    <property type="evidence" value="ECO:0007669"/>
    <property type="project" value="TreeGrafter"/>
</dbReference>
<dbReference type="Gene3D" id="2.60.120.650">
    <property type="entry name" value="Cupin"/>
    <property type="match status" value="1"/>
</dbReference>
<feature type="region of interest" description="Disordered" evidence="5">
    <location>
        <begin position="46"/>
        <end position="67"/>
    </location>
</feature>
<evidence type="ECO:0000313" key="7">
    <source>
        <dbReference type="Proteomes" id="UP000087171"/>
    </source>
</evidence>
<evidence type="ECO:0000256" key="4">
    <source>
        <dbReference type="ARBA" id="ARBA00023242"/>
    </source>
</evidence>
<keyword evidence="3" id="KW-0479">Metal-binding</keyword>
<dbReference type="PaxDb" id="3827-XP_004497219.1"/>
<dbReference type="RefSeq" id="XP_004497219.1">
    <property type="nucleotide sequence ID" value="XM_004497162.3"/>
</dbReference>
<feature type="compositionally biased region" description="Basic and acidic residues" evidence="5">
    <location>
        <begin position="46"/>
        <end position="63"/>
    </location>
</feature>
<name>A0A1S2Y080_CICAR</name>
<evidence type="ECO:0000313" key="8">
    <source>
        <dbReference type="RefSeq" id="XP_004497219.1"/>
    </source>
</evidence>
<dbReference type="GeneID" id="101510800"/>
<evidence type="ECO:0000256" key="5">
    <source>
        <dbReference type="SAM" id="MobiDB-lite"/>
    </source>
</evidence>
<dbReference type="GO" id="GO:0000118">
    <property type="term" value="C:histone deacetylase complex"/>
    <property type="evidence" value="ECO:0007669"/>
    <property type="project" value="TreeGrafter"/>
</dbReference>
<dbReference type="PANTHER" id="PTHR12549">
    <property type="entry name" value="JMJC DOMAIN-CONTAINING HISTONE DEMETHYLATION PROTEIN"/>
    <property type="match status" value="1"/>
</dbReference>
<protein>
    <submittedName>
        <fullName evidence="8">Lysine-specific demethylase JMJ25-like isoform X1</fullName>
    </submittedName>
</protein>
<evidence type="ECO:0000256" key="1">
    <source>
        <dbReference type="ARBA" id="ARBA00004123"/>
    </source>
</evidence>
<proteinExistence type="inferred from homology"/>
<dbReference type="Proteomes" id="UP000087171">
    <property type="component" value="Chromosome Ca4"/>
</dbReference>
<dbReference type="SMART" id="SM00558">
    <property type="entry name" value="JmjC"/>
    <property type="match status" value="1"/>
</dbReference>
<dbReference type="OrthoDB" id="1667110at2759"/>